<dbReference type="Pfam" id="PF13529">
    <property type="entry name" value="Peptidase_C39_2"/>
    <property type="match status" value="1"/>
</dbReference>
<evidence type="ECO:0000256" key="1">
    <source>
        <dbReference type="SAM" id="SignalP"/>
    </source>
</evidence>
<reference evidence="3 4" key="1">
    <citation type="submission" date="2014-11" db="EMBL/GenBank/DDBJ databases">
        <title>Genome sequence and analysis of novel Kurthia sp.</title>
        <authorList>
            <person name="Lawson J.N."/>
            <person name="Gonzalez J.E."/>
            <person name="Rinauldi L."/>
            <person name="Xuan Z."/>
            <person name="Firman A."/>
            <person name="Shaddox L."/>
            <person name="Trudeau A."/>
            <person name="Shah S."/>
            <person name="Reiman D."/>
        </authorList>
    </citation>
    <scope>NUCLEOTIDE SEQUENCE [LARGE SCALE GENOMIC DNA]</scope>
    <source>
        <strain evidence="3 4">3B1D</strain>
    </source>
</reference>
<dbReference type="AlphaFoldDB" id="A0A433RVG3"/>
<feature type="domain" description="Peptidase C39-like" evidence="2">
    <location>
        <begin position="105"/>
        <end position="263"/>
    </location>
</feature>
<dbReference type="RefSeq" id="WP_126990186.1">
    <property type="nucleotide sequence ID" value="NZ_JTFC01000026.1"/>
</dbReference>
<keyword evidence="1" id="KW-0732">Signal</keyword>
<dbReference type="InterPro" id="IPR039564">
    <property type="entry name" value="Peptidase_C39-like"/>
</dbReference>
<dbReference type="PANTHER" id="PTHR37806:SF1">
    <property type="entry name" value="PEPTIDASE C39-LIKE DOMAIN-CONTAINING PROTEIN"/>
    <property type="match status" value="1"/>
</dbReference>
<feature type="signal peptide" evidence="1">
    <location>
        <begin position="1"/>
        <end position="21"/>
    </location>
</feature>
<proteinExistence type="predicted"/>
<name>A0A433RVG3_9BACL</name>
<dbReference type="EMBL" id="JTFC01000026">
    <property type="protein sequence ID" value="RUS57286.1"/>
    <property type="molecule type" value="Genomic_DNA"/>
</dbReference>
<protein>
    <recommendedName>
        <fullName evidence="2">Peptidase C39-like domain-containing protein</fullName>
    </recommendedName>
</protein>
<sequence length="291" mass="31663">MKKSVKVGLVLGIAAGATALAVNQAKKNASPEPFVTFTDDTKLYALMDTNASVTHILPIATVVTVIAKKHIDKNVWFEVETPFGHGFILDESVLPQIADAKHIELDVPVINQYAPVNAPFGCEGAALLMALQYKQYTEDDFKTLLANMPTAERNPNEGFVGSPYEASPAGYYQTIYPAPLAAYAKERYAQTVEDISGSDIQEIQHELALGNPVILYVTKDFAAPVIGEWDFGTPGSEEAVDNLHIVLLTGYDSTIGEYKVADPSSEQGTYWINGYALEKAYNAKKQAVVVR</sequence>
<keyword evidence="4" id="KW-1185">Reference proteome</keyword>
<evidence type="ECO:0000313" key="4">
    <source>
        <dbReference type="Proteomes" id="UP000288623"/>
    </source>
</evidence>
<evidence type="ECO:0000313" key="3">
    <source>
        <dbReference type="EMBL" id="RUS57286.1"/>
    </source>
</evidence>
<dbReference type="Gene3D" id="3.90.70.10">
    <property type="entry name" value="Cysteine proteinases"/>
    <property type="match status" value="1"/>
</dbReference>
<organism evidence="3 4">
    <name type="scientific">Candidatus Kurthia intestinigallinarum</name>
    <dbReference type="NCBI Taxonomy" id="1562256"/>
    <lineage>
        <taxon>Bacteria</taxon>
        <taxon>Bacillati</taxon>
        <taxon>Bacillota</taxon>
        <taxon>Bacilli</taxon>
        <taxon>Bacillales</taxon>
        <taxon>Caryophanaceae</taxon>
        <taxon>Kurthia</taxon>
    </lineage>
</organism>
<evidence type="ECO:0000259" key="2">
    <source>
        <dbReference type="Pfam" id="PF13529"/>
    </source>
</evidence>
<feature type="chain" id="PRO_5038946906" description="Peptidase C39-like domain-containing protein" evidence="1">
    <location>
        <begin position="22"/>
        <end position="291"/>
    </location>
</feature>
<gene>
    <name evidence="3" type="ORF">QI30_06820</name>
</gene>
<accession>A0A433RVG3</accession>
<comment type="caution">
    <text evidence="3">The sequence shown here is derived from an EMBL/GenBank/DDBJ whole genome shotgun (WGS) entry which is preliminary data.</text>
</comment>
<dbReference type="PANTHER" id="PTHR37806">
    <property type="entry name" value="LMO0724 PROTEIN"/>
    <property type="match status" value="1"/>
</dbReference>
<dbReference type="OrthoDB" id="1654093at2"/>
<dbReference type="Proteomes" id="UP000288623">
    <property type="component" value="Unassembled WGS sequence"/>
</dbReference>